<keyword evidence="1" id="KW-0732">Signal</keyword>
<reference evidence="2 3" key="1">
    <citation type="submission" date="2019-08" db="EMBL/GenBank/DDBJ databases">
        <title>Deep-cultivation of Planctomycetes and their phenomic and genomic characterization uncovers novel biology.</title>
        <authorList>
            <person name="Wiegand S."/>
            <person name="Jogler M."/>
            <person name="Boedeker C."/>
            <person name="Pinto D."/>
            <person name="Vollmers J."/>
            <person name="Rivas-Marin E."/>
            <person name="Kohn T."/>
            <person name="Peeters S.H."/>
            <person name="Heuer A."/>
            <person name="Rast P."/>
            <person name="Oberbeckmann S."/>
            <person name="Bunk B."/>
            <person name="Jeske O."/>
            <person name="Meyerdierks A."/>
            <person name="Storesund J.E."/>
            <person name="Kallscheuer N."/>
            <person name="Luecker S."/>
            <person name="Lage O.M."/>
            <person name="Pohl T."/>
            <person name="Merkel B.J."/>
            <person name="Hornburger P."/>
            <person name="Mueller R.-W."/>
            <person name="Bruemmer F."/>
            <person name="Labrenz M."/>
            <person name="Spormann A.M."/>
            <person name="Op den Camp H."/>
            <person name="Overmann J."/>
            <person name="Amann R."/>
            <person name="Jetten M.S.M."/>
            <person name="Mascher T."/>
            <person name="Medema M.H."/>
            <person name="Devos D.P."/>
            <person name="Kaster A.-K."/>
            <person name="Ovreas L."/>
            <person name="Rohde M."/>
            <person name="Galperin M.Y."/>
            <person name="Jogler C."/>
        </authorList>
    </citation>
    <scope>NUCLEOTIDE SEQUENCE [LARGE SCALE GENOMIC DNA]</scope>
    <source>
        <strain evidence="2 3">Pr1d</strain>
    </source>
</reference>
<gene>
    <name evidence="2" type="ORF">Pr1d_47760</name>
</gene>
<dbReference type="EMBL" id="CP042913">
    <property type="protein sequence ID" value="QEG37431.1"/>
    <property type="molecule type" value="Genomic_DNA"/>
</dbReference>
<dbReference type="OrthoDB" id="250767at2"/>
<dbReference type="RefSeq" id="WP_148075675.1">
    <property type="nucleotide sequence ID" value="NZ_CP042913.1"/>
</dbReference>
<dbReference type="Proteomes" id="UP000323917">
    <property type="component" value="Chromosome"/>
</dbReference>
<feature type="chain" id="PRO_5022999322" evidence="1">
    <location>
        <begin position="26"/>
        <end position="348"/>
    </location>
</feature>
<name>A0A5B9QTK0_9BACT</name>
<feature type="signal peptide" evidence="1">
    <location>
        <begin position="1"/>
        <end position="25"/>
    </location>
</feature>
<sequence length="348" mass="37966" precursor="true">MRKPSYTIRMVSVLLTLLLANRASAEVAIDIEVAMVPGVPITAPQEWAKRLGKLGLARVQIRSARGQEEPAATLNESGTQVSVVAILTPRDELFVPQHRFRAGDVAKLRAYFEGLPHELAEAGIDRGPFRLTEEEFGKVFVDMEKPLSISTKGKTAATVLAHCERAFRLPTKKNASVEPLLATTPVLAMELEGLSTGTALAIALRSGGLTVRPVNEPADQLHLEVAAYERGADVWPVGWKTEGSPRSLAPQLYEAVNIEIEGYTLATALAALGPRLQVPIVMDEWILDQQEIDPAEIQVKLPRKKTTLKSAVDRMLSQARLAGEIRTDDSGAPFLWVTQYGPDSRPVK</sequence>
<evidence type="ECO:0000256" key="1">
    <source>
        <dbReference type="SAM" id="SignalP"/>
    </source>
</evidence>
<protein>
    <submittedName>
        <fullName evidence="2">Uncharacterized protein</fullName>
    </submittedName>
</protein>
<evidence type="ECO:0000313" key="3">
    <source>
        <dbReference type="Proteomes" id="UP000323917"/>
    </source>
</evidence>
<accession>A0A5B9QTK0</accession>
<organism evidence="2 3">
    <name type="scientific">Bythopirellula goksoeyrii</name>
    <dbReference type="NCBI Taxonomy" id="1400387"/>
    <lineage>
        <taxon>Bacteria</taxon>
        <taxon>Pseudomonadati</taxon>
        <taxon>Planctomycetota</taxon>
        <taxon>Planctomycetia</taxon>
        <taxon>Pirellulales</taxon>
        <taxon>Lacipirellulaceae</taxon>
        <taxon>Bythopirellula</taxon>
    </lineage>
</organism>
<dbReference type="AlphaFoldDB" id="A0A5B9QTK0"/>
<evidence type="ECO:0000313" key="2">
    <source>
        <dbReference type="EMBL" id="QEG37431.1"/>
    </source>
</evidence>
<keyword evidence="3" id="KW-1185">Reference proteome</keyword>
<dbReference type="KEGG" id="bgok:Pr1d_47760"/>
<proteinExistence type="predicted"/>